<name>A0A091BBQ2_9GAMM</name>
<evidence type="ECO:0008006" key="4">
    <source>
        <dbReference type="Google" id="ProtNLM"/>
    </source>
</evidence>
<organism evidence="2 3">
    <name type="scientific">Arenimonas composti TR7-09 = DSM 18010</name>
    <dbReference type="NCBI Taxonomy" id="1121013"/>
    <lineage>
        <taxon>Bacteria</taxon>
        <taxon>Pseudomonadati</taxon>
        <taxon>Pseudomonadota</taxon>
        <taxon>Gammaproteobacteria</taxon>
        <taxon>Lysobacterales</taxon>
        <taxon>Lysobacteraceae</taxon>
        <taxon>Arenimonas</taxon>
    </lineage>
</organism>
<evidence type="ECO:0000313" key="3">
    <source>
        <dbReference type="Proteomes" id="UP000029391"/>
    </source>
</evidence>
<dbReference type="STRING" id="1121013.GCA_000426365_00466"/>
<dbReference type="Gene3D" id="3.90.1140.10">
    <property type="entry name" value="Cyclic phosphodiesterase"/>
    <property type="match status" value="1"/>
</dbReference>
<dbReference type="InterPro" id="IPR004175">
    <property type="entry name" value="RNA_CPDase"/>
</dbReference>
<protein>
    <recommendedName>
        <fullName evidence="4">RNA 2',3'-cyclic 3'-phosphodiesterase</fullName>
    </recommendedName>
</protein>
<reference evidence="2 3" key="1">
    <citation type="submission" date="2013-09" db="EMBL/GenBank/DDBJ databases">
        <title>Genome sequencing of Arenimonas composti.</title>
        <authorList>
            <person name="Chen F."/>
            <person name="Wang G."/>
        </authorList>
    </citation>
    <scope>NUCLEOTIDE SEQUENCE [LARGE SCALE GENOMIC DNA]</scope>
    <source>
        <strain evidence="2 3">TR7-09</strain>
    </source>
</reference>
<sequence>MVTQHAGVSRPAGAFAFDGTGGGDERLFFALFPPPVIATGLVELGRRLRERHGLSGAVAPAERMHVTLAFVGSFRPVPPDLIGAAKTAGDLVSAAPVPVAFALAGSFDGRGGRHPFVLRGGELAALHDLRRQLCAALVATRAIASTADYEPHLTLLCDRKLVATEALAAPPWQATTFSLVLSTAAGYRSLQTWPLQA</sequence>
<gene>
    <name evidence="2" type="ORF">P873_01525</name>
</gene>
<dbReference type="EMBL" id="AWXU01000056">
    <property type="protein sequence ID" value="KFN48264.1"/>
    <property type="molecule type" value="Genomic_DNA"/>
</dbReference>
<dbReference type="Pfam" id="PF13563">
    <property type="entry name" value="2_5_RNA_ligase2"/>
    <property type="match status" value="1"/>
</dbReference>
<keyword evidence="1" id="KW-0378">Hydrolase</keyword>
<dbReference type="AlphaFoldDB" id="A0A091BBQ2"/>
<evidence type="ECO:0000256" key="1">
    <source>
        <dbReference type="ARBA" id="ARBA00022801"/>
    </source>
</evidence>
<keyword evidence="3" id="KW-1185">Reference proteome</keyword>
<dbReference type="RefSeq" id="WP_051239389.1">
    <property type="nucleotide sequence ID" value="NZ_AUFF01000001.1"/>
</dbReference>
<dbReference type="GO" id="GO:0004113">
    <property type="term" value="F:2',3'-cyclic-nucleotide 3'-phosphodiesterase activity"/>
    <property type="evidence" value="ECO:0007669"/>
    <property type="project" value="InterPro"/>
</dbReference>
<dbReference type="GO" id="GO:0008664">
    <property type="term" value="F:RNA 2',3'-cyclic 3'-phosphodiesterase activity"/>
    <property type="evidence" value="ECO:0007669"/>
    <property type="project" value="InterPro"/>
</dbReference>
<comment type="caution">
    <text evidence="2">The sequence shown here is derived from an EMBL/GenBank/DDBJ whole genome shotgun (WGS) entry which is preliminary data.</text>
</comment>
<dbReference type="eggNOG" id="COG1514">
    <property type="taxonomic scope" value="Bacteria"/>
</dbReference>
<dbReference type="PANTHER" id="PTHR35561">
    <property type="entry name" value="RNA 2',3'-CYCLIC PHOSPHODIESTERASE"/>
    <property type="match status" value="1"/>
</dbReference>
<dbReference type="PANTHER" id="PTHR35561:SF1">
    <property type="entry name" value="RNA 2',3'-CYCLIC PHOSPHODIESTERASE"/>
    <property type="match status" value="1"/>
</dbReference>
<dbReference type="InterPro" id="IPR009097">
    <property type="entry name" value="Cyclic_Pdiesterase"/>
</dbReference>
<dbReference type="Proteomes" id="UP000029391">
    <property type="component" value="Unassembled WGS sequence"/>
</dbReference>
<accession>A0A091BBQ2</accession>
<dbReference type="SUPFAM" id="SSF55144">
    <property type="entry name" value="LigT-like"/>
    <property type="match status" value="1"/>
</dbReference>
<evidence type="ECO:0000313" key="2">
    <source>
        <dbReference type="EMBL" id="KFN48264.1"/>
    </source>
</evidence>
<proteinExistence type="predicted"/>